<reference evidence="1 2" key="1">
    <citation type="submission" date="2020-07" db="EMBL/GenBank/DDBJ databases">
        <title>Sequencing the genomes of 1000 actinobacteria strains.</title>
        <authorList>
            <person name="Klenk H.-P."/>
        </authorList>
    </citation>
    <scope>NUCLEOTIDE SEQUENCE [LARGE SCALE GENOMIC DNA]</scope>
    <source>
        <strain evidence="1 2">DSM 104001</strain>
    </source>
</reference>
<name>A0A853CBR1_9ACTN</name>
<gene>
    <name evidence="1" type="ORF">GGQ55_001723</name>
</gene>
<dbReference type="AlphaFoldDB" id="A0A853CBR1"/>
<evidence type="ECO:0000313" key="2">
    <source>
        <dbReference type="Proteomes" id="UP000541969"/>
    </source>
</evidence>
<protein>
    <recommendedName>
        <fullName evidence="3">DUF1269 domain-containing protein</fullName>
    </recommendedName>
</protein>
<evidence type="ECO:0000313" key="1">
    <source>
        <dbReference type="EMBL" id="NYJ05445.1"/>
    </source>
</evidence>
<proteinExistence type="predicted"/>
<sequence>MEQPVGPVEWVALTFPGSSLDARVVPPLKELVDPGTVRLLDAAVLHKDADGVMTESELETEGVQAFDDLDGDVLELLSDDDLIAIAASLAPGTTTLVLVWENRWAAAFADSVRRAGGVLSAYDRVPTERVDPALHRAPLAGASA</sequence>
<evidence type="ECO:0008006" key="3">
    <source>
        <dbReference type="Google" id="ProtNLM"/>
    </source>
</evidence>
<comment type="caution">
    <text evidence="1">The sequence shown here is derived from an EMBL/GenBank/DDBJ whole genome shotgun (WGS) entry which is preliminary data.</text>
</comment>
<keyword evidence="2" id="KW-1185">Reference proteome</keyword>
<accession>A0A853CBR1</accession>
<dbReference type="EMBL" id="JACBZT010000001">
    <property type="protein sequence ID" value="NYJ05445.1"/>
    <property type="molecule type" value="Genomic_DNA"/>
</dbReference>
<dbReference type="InterPro" id="IPR046288">
    <property type="entry name" value="DUF6325"/>
</dbReference>
<dbReference type="Proteomes" id="UP000541969">
    <property type="component" value="Unassembled WGS sequence"/>
</dbReference>
<organism evidence="1 2">
    <name type="scientific">Petropleomorpha daqingensis</name>
    <dbReference type="NCBI Taxonomy" id="2026353"/>
    <lineage>
        <taxon>Bacteria</taxon>
        <taxon>Bacillati</taxon>
        <taxon>Actinomycetota</taxon>
        <taxon>Actinomycetes</taxon>
        <taxon>Geodermatophilales</taxon>
        <taxon>Geodermatophilaceae</taxon>
        <taxon>Petropleomorpha</taxon>
    </lineage>
</organism>
<dbReference type="RefSeq" id="WP_179716095.1">
    <property type="nucleotide sequence ID" value="NZ_JACBZT010000001.1"/>
</dbReference>
<dbReference type="Pfam" id="PF19850">
    <property type="entry name" value="DUF6325"/>
    <property type="match status" value="1"/>
</dbReference>